<evidence type="ECO:0000313" key="3">
    <source>
        <dbReference type="Proteomes" id="UP001145742"/>
    </source>
</evidence>
<comment type="caution">
    <text evidence="2">The sequence shown here is derived from an EMBL/GenBank/DDBJ whole genome shotgun (WGS) entry which is preliminary data.</text>
</comment>
<organism evidence="2 3">
    <name type="scientific">Willisornis vidua</name>
    <name type="common">Xingu scale-backed antbird</name>
    <dbReference type="NCBI Taxonomy" id="1566151"/>
    <lineage>
        <taxon>Eukaryota</taxon>
        <taxon>Metazoa</taxon>
        <taxon>Chordata</taxon>
        <taxon>Craniata</taxon>
        <taxon>Vertebrata</taxon>
        <taxon>Euteleostomi</taxon>
        <taxon>Archelosauria</taxon>
        <taxon>Archosauria</taxon>
        <taxon>Dinosauria</taxon>
        <taxon>Saurischia</taxon>
        <taxon>Theropoda</taxon>
        <taxon>Coelurosauria</taxon>
        <taxon>Aves</taxon>
        <taxon>Neognathae</taxon>
        <taxon>Neoaves</taxon>
        <taxon>Telluraves</taxon>
        <taxon>Australaves</taxon>
        <taxon>Passeriformes</taxon>
        <taxon>Thamnophilidae</taxon>
        <taxon>Willisornis</taxon>
    </lineage>
</organism>
<name>A0ABQ9DF13_9PASS</name>
<sequence>MPRGTEALLLRGRKESGAPRAQCPAAGWPGTPSPTTERKQLERFLHLHGLSLQDTTRARTGMKYSQYSLVQPLTGEPKVQQWMSLALF</sequence>
<dbReference type="Proteomes" id="UP001145742">
    <property type="component" value="Unassembled WGS sequence"/>
</dbReference>
<feature type="region of interest" description="Disordered" evidence="1">
    <location>
        <begin position="1"/>
        <end position="36"/>
    </location>
</feature>
<accession>A0ABQ9DF13</accession>
<reference evidence="2" key="1">
    <citation type="submission" date="2019-10" db="EMBL/GenBank/DDBJ databases">
        <authorList>
            <person name="Soares A.E.R."/>
            <person name="Aleixo A."/>
            <person name="Schneider P."/>
            <person name="Miyaki C.Y."/>
            <person name="Schneider M.P."/>
            <person name="Mello C."/>
            <person name="Vasconcelos A.T.R."/>
        </authorList>
    </citation>
    <scope>NUCLEOTIDE SEQUENCE</scope>
    <source>
        <tissue evidence="2">Muscle</tissue>
    </source>
</reference>
<proteinExistence type="predicted"/>
<evidence type="ECO:0000313" key="2">
    <source>
        <dbReference type="EMBL" id="KAJ7420359.1"/>
    </source>
</evidence>
<gene>
    <name evidence="2" type="ORF">WISP_48752</name>
</gene>
<keyword evidence="3" id="KW-1185">Reference proteome</keyword>
<dbReference type="EMBL" id="WHWB01033352">
    <property type="protein sequence ID" value="KAJ7420359.1"/>
    <property type="molecule type" value="Genomic_DNA"/>
</dbReference>
<protein>
    <submittedName>
        <fullName evidence="2">Voltage-gated potassium channel subunit beta-1-like protein</fullName>
    </submittedName>
</protein>
<evidence type="ECO:0000256" key="1">
    <source>
        <dbReference type="SAM" id="MobiDB-lite"/>
    </source>
</evidence>